<dbReference type="Proteomes" id="UP000626092">
    <property type="component" value="Unassembled WGS sequence"/>
</dbReference>
<gene>
    <name evidence="1" type="ORF">RHSIM_Rhsim11G0033500</name>
</gene>
<reference evidence="1" key="1">
    <citation type="submission" date="2019-11" db="EMBL/GenBank/DDBJ databases">
        <authorList>
            <person name="Liu Y."/>
            <person name="Hou J."/>
            <person name="Li T.-Q."/>
            <person name="Guan C.-H."/>
            <person name="Wu X."/>
            <person name="Wu H.-Z."/>
            <person name="Ling F."/>
            <person name="Zhang R."/>
            <person name="Shi X.-G."/>
            <person name="Ren J.-P."/>
            <person name="Chen E.-F."/>
            <person name="Sun J.-M."/>
        </authorList>
    </citation>
    <scope>NUCLEOTIDE SEQUENCE</scope>
    <source>
        <strain evidence="1">Adult_tree_wgs_1</strain>
        <tissue evidence="1">Leaves</tissue>
    </source>
</reference>
<comment type="caution">
    <text evidence="1">The sequence shown here is derived from an EMBL/GenBank/DDBJ whole genome shotgun (WGS) entry which is preliminary data.</text>
</comment>
<organism evidence="1 2">
    <name type="scientific">Rhododendron simsii</name>
    <name type="common">Sims's rhododendron</name>
    <dbReference type="NCBI Taxonomy" id="118357"/>
    <lineage>
        <taxon>Eukaryota</taxon>
        <taxon>Viridiplantae</taxon>
        <taxon>Streptophyta</taxon>
        <taxon>Embryophyta</taxon>
        <taxon>Tracheophyta</taxon>
        <taxon>Spermatophyta</taxon>
        <taxon>Magnoliopsida</taxon>
        <taxon>eudicotyledons</taxon>
        <taxon>Gunneridae</taxon>
        <taxon>Pentapetalae</taxon>
        <taxon>asterids</taxon>
        <taxon>Ericales</taxon>
        <taxon>Ericaceae</taxon>
        <taxon>Ericoideae</taxon>
        <taxon>Rhodoreae</taxon>
        <taxon>Rhododendron</taxon>
    </lineage>
</organism>
<evidence type="ECO:0000313" key="1">
    <source>
        <dbReference type="EMBL" id="KAF7126524.1"/>
    </source>
</evidence>
<proteinExistence type="predicted"/>
<dbReference type="EMBL" id="WJXA01000011">
    <property type="protein sequence ID" value="KAF7126524.1"/>
    <property type="molecule type" value="Genomic_DNA"/>
</dbReference>
<keyword evidence="2" id="KW-1185">Reference proteome</keyword>
<dbReference type="OrthoDB" id="1766616at2759"/>
<protein>
    <submittedName>
        <fullName evidence="1">Uncharacterized protein</fullName>
    </submittedName>
</protein>
<dbReference type="AlphaFoldDB" id="A0A834G5S3"/>
<sequence length="132" mass="15372">MDQHNAIEVNDQQFETEPELLVVVQHDLVEINEPQPASETEPSVAVELIETYEHLRVEIIDLFQMLKVTRSSSQHLALALQINPSLRLLRQFDHQVEEQIKGNIQQELEEFEQNMVWNEIAIHEIAVPWAID</sequence>
<name>A0A834G5S3_RHOSS</name>
<accession>A0A834G5S3</accession>
<evidence type="ECO:0000313" key="2">
    <source>
        <dbReference type="Proteomes" id="UP000626092"/>
    </source>
</evidence>